<comment type="similarity">
    <text evidence="2">Belongs to the metallo-beta-lactamase superfamily. Glyoxalase II family.</text>
</comment>
<comment type="catalytic activity">
    <reaction evidence="6">
        <text>a ribonucleotidyl-ribonucleotide-RNA + H2O = a 3'-end ribonucleotide-RNA + a 5'-end 5'-phospho-ribonucleoside-RNA + H(+)</text>
        <dbReference type="Rhea" id="RHEA:68096"/>
        <dbReference type="Rhea" id="RHEA-COMP:15179"/>
        <dbReference type="Rhea" id="RHEA-COMP:17355"/>
        <dbReference type="Rhea" id="RHEA-COMP:17428"/>
        <dbReference type="ChEBI" id="CHEBI:15377"/>
        <dbReference type="ChEBI" id="CHEBI:15378"/>
        <dbReference type="ChEBI" id="CHEBI:74896"/>
        <dbReference type="ChEBI" id="CHEBI:138282"/>
        <dbReference type="ChEBI" id="CHEBI:173118"/>
    </reaction>
    <physiologicalReaction direction="left-to-right" evidence="6">
        <dbReference type="Rhea" id="RHEA:68097"/>
    </physiologicalReaction>
</comment>
<dbReference type="GeneTree" id="ENSGT00390000016193"/>
<reference evidence="10" key="3">
    <citation type="submission" date="2025-09" db="UniProtKB">
        <authorList>
            <consortium name="Ensembl"/>
        </authorList>
    </citation>
    <scope>IDENTIFICATION</scope>
    <source>
        <strain evidence="10">Glennie</strain>
    </source>
</reference>
<dbReference type="InterPro" id="IPR036866">
    <property type="entry name" value="RibonucZ/Hydroxyglut_hydro"/>
</dbReference>
<dbReference type="SMART" id="SM00849">
    <property type="entry name" value="Lactamase_B"/>
    <property type="match status" value="1"/>
</dbReference>
<reference evidence="10" key="2">
    <citation type="submission" date="2025-08" db="UniProtKB">
        <authorList>
            <consortium name="Ensembl"/>
        </authorList>
    </citation>
    <scope>IDENTIFICATION</scope>
    <source>
        <strain evidence="10">Glennie</strain>
    </source>
</reference>
<evidence type="ECO:0000256" key="5">
    <source>
        <dbReference type="ARBA" id="ARBA00032988"/>
    </source>
</evidence>
<dbReference type="GO" id="GO:0005634">
    <property type="term" value="C:nucleus"/>
    <property type="evidence" value="ECO:0007669"/>
    <property type="project" value="Ensembl"/>
</dbReference>
<gene>
    <name evidence="10" type="primary">MBLAC1</name>
</gene>
<keyword evidence="11" id="KW-1185">Reference proteome</keyword>
<dbReference type="GO" id="GO:1900087">
    <property type="term" value="P:positive regulation of G1/S transition of mitotic cell cycle"/>
    <property type="evidence" value="ECO:0007669"/>
    <property type="project" value="Ensembl"/>
</dbReference>
<feature type="region of interest" description="Disordered" evidence="8">
    <location>
        <begin position="302"/>
        <end position="326"/>
    </location>
</feature>
<dbReference type="FunCoup" id="A0A6I8NQS0">
    <property type="interactions" value="923"/>
</dbReference>
<feature type="region of interest" description="Disordered" evidence="8">
    <location>
        <begin position="114"/>
        <end position="138"/>
    </location>
</feature>
<dbReference type="GO" id="GO:0046872">
    <property type="term" value="F:metal ion binding"/>
    <property type="evidence" value="ECO:0007669"/>
    <property type="project" value="Ensembl"/>
</dbReference>
<evidence type="ECO:0000259" key="9">
    <source>
        <dbReference type="SMART" id="SM00849"/>
    </source>
</evidence>
<dbReference type="Bgee" id="ENSOANG00000048702">
    <property type="expression patterns" value="Expressed in endometrium and 8 other cell types or tissues"/>
</dbReference>
<evidence type="ECO:0000256" key="7">
    <source>
        <dbReference type="ARBA" id="ARBA00045869"/>
    </source>
</evidence>
<dbReference type="Ensembl" id="ENSOANT00000063170.1">
    <property type="protein sequence ID" value="ENSOANP00000043569.1"/>
    <property type="gene ID" value="ENSOANG00000048702.1"/>
</dbReference>
<dbReference type="PANTHER" id="PTHR23200:SF48">
    <property type="entry name" value="METALLO-BETA-LACTAMASE DOMAIN-CONTAINING PROTEIN 1"/>
    <property type="match status" value="1"/>
</dbReference>
<comment type="function">
    <text evidence="7">Endoribonuclease that catalyzes the hydrolysis of histone-coding pre-mRNA 3'-end. Involved in histone pre-mRNA processing during the S-phase of the cell cycle, which is required for entering/progressing through S-phase. Cleaves histone pre-mRNA at a major and a minor cleavage site after the 5'-ACCCA-3' and the 5'-ACCCACA-3' sequence, respectively, and located downstream of the stem-loop. May require the presence of the HDE element located at the histone pre-RNA 3'-end to avoid non-specific cleavage.</text>
</comment>
<evidence type="ECO:0000256" key="8">
    <source>
        <dbReference type="SAM" id="MobiDB-lite"/>
    </source>
</evidence>
<proteinExistence type="inferred from homology"/>
<evidence type="ECO:0000256" key="4">
    <source>
        <dbReference type="ARBA" id="ARBA00014856"/>
    </source>
</evidence>
<feature type="compositionally biased region" description="Basic and acidic residues" evidence="8">
    <location>
        <begin position="268"/>
        <end position="285"/>
    </location>
</feature>
<dbReference type="SUPFAM" id="SSF56281">
    <property type="entry name" value="Metallo-hydrolase/oxidoreductase"/>
    <property type="match status" value="1"/>
</dbReference>
<dbReference type="Gene3D" id="3.60.15.10">
    <property type="entry name" value="Ribonuclease Z/Hydroxyacylglutathione hydrolase-like"/>
    <property type="match status" value="1"/>
</dbReference>
<reference evidence="10 11" key="1">
    <citation type="journal article" date="2008" name="Nature">
        <title>Genome analysis of the platypus reveals unique signatures of evolution.</title>
        <authorList>
            <person name="Warren W.C."/>
            <person name="Hillier L.W."/>
            <person name="Marshall Graves J.A."/>
            <person name="Birney E."/>
            <person name="Ponting C.P."/>
            <person name="Grutzner F."/>
            <person name="Belov K."/>
            <person name="Miller W."/>
            <person name="Clarke L."/>
            <person name="Chinwalla A.T."/>
            <person name="Yang S.P."/>
            <person name="Heger A."/>
            <person name="Locke D.P."/>
            <person name="Miethke P."/>
            <person name="Waters P.D."/>
            <person name="Veyrunes F."/>
            <person name="Fulton L."/>
            <person name="Fulton B."/>
            <person name="Graves T."/>
            <person name="Wallis J."/>
            <person name="Puente X.S."/>
            <person name="Lopez-Otin C."/>
            <person name="Ordonez G.R."/>
            <person name="Eichler E.E."/>
            <person name="Chen L."/>
            <person name="Cheng Z."/>
            <person name="Deakin J.E."/>
            <person name="Alsop A."/>
            <person name="Thompson K."/>
            <person name="Kirby P."/>
            <person name="Papenfuss A.T."/>
            <person name="Wakefield M.J."/>
            <person name="Olender T."/>
            <person name="Lancet D."/>
            <person name="Huttley G.A."/>
            <person name="Smit A.F."/>
            <person name="Pask A."/>
            <person name="Temple-Smith P."/>
            <person name="Batzer M.A."/>
            <person name="Walker J.A."/>
            <person name="Konkel M.K."/>
            <person name="Harris R.S."/>
            <person name="Whittington C.M."/>
            <person name="Wong E.S."/>
            <person name="Gemmell N.J."/>
            <person name="Buschiazzo E."/>
            <person name="Vargas Jentzsch I.M."/>
            <person name="Merkel A."/>
            <person name="Schmitz J."/>
            <person name="Zemann A."/>
            <person name="Churakov G."/>
            <person name="Kriegs J.O."/>
            <person name="Brosius J."/>
            <person name="Murchison E.P."/>
            <person name="Sachidanandam R."/>
            <person name="Smith C."/>
            <person name="Hannon G.J."/>
            <person name="Tsend-Ayush E."/>
            <person name="McMillan D."/>
            <person name="Attenborough R."/>
            <person name="Rens W."/>
            <person name="Ferguson-Smith M."/>
            <person name="Lefevre C.M."/>
            <person name="Sharp J.A."/>
            <person name="Nicholas K.R."/>
            <person name="Ray D.A."/>
            <person name="Kube M."/>
            <person name="Reinhardt R."/>
            <person name="Pringle T.H."/>
            <person name="Taylor J."/>
            <person name="Jones R.C."/>
            <person name="Nixon B."/>
            <person name="Dacheux J.L."/>
            <person name="Niwa H."/>
            <person name="Sekita Y."/>
            <person name="Huang X."/>
            <person name="Stark A."/>
            <person name="Kheradpour P."/>
            <person name="Kellis M."/>
            <person name="Flicek P."/>
            <person name="Chen Y."/>
            <person name="Webber C."/>
            <person name="Hardison R."/>
            <person name="Nelson J."/>
            <person name="Hallsworth-Pepin K."/>
            <person name="Delehaunty K."/>
            <person name="Markovic C."/>
            <person name="Minx P."/>
            <person name="Feng Y."/>
            <person name="Kremitzki C."/>
            <person name="Mitreva M."/>
            <person name="Glasscock J."/>
            <person name="Wylie T."/>
            <person name="Wohldmann P."/>
            <person name="Thiru P."/>
            <person name="Nhan M.N."/>
            <person name="Pohl C.S."/>
            <person name="Smith S.M."/>
            <person name="Hou S."/>
            <person name="Nefedov M."/>
            <person name="de Jong P.J."/>
            <person name="Renfree M.B."/>
            <person name="Mardis E.R."/>
            <person name="Wilson R.K."/>
        </authorList>
    </citation>
    <scope>NUCLEOTIDE SEQUENCE [LARGE SCALE GENOMIC DNA]</scope>
    <source>
        <strain evidence="10 11">Glennie</strain>
    </source>
</reference>
<feature type="region of interest" description="Disordered" evidence="8">
    <location>
        <begin position="268"/>
        <end position="287"/>
    </location>
</feature>
<dbReference type="GO" id="GO:0005829">
    <property type="term" value="C:cytosol"/>
    <property type="evidence" value="ECO:0007669"/>
    <property type="project" value="UniProtKB-SubCell"/>
</dbReference>
<dbReference type="GO" id="GO:0008334">
    <property type="term" value="P:histone mRNA metabolic process"/>
    <property type="evidence" value="ECO:0007669"/>
    <property type="project" value="Ensembl"/>
</dbReference>
<evidence type="ECO:0000256" key="2">
    <source>
        <dbReference type="ARBA" id="ARBA00006759"/>
    </source>
</evidence>
<feature type="domain" description="Metallo-beta-lactamase" evidence="9">
    <location>
        <begin position="7"/>
        <end position="301"/>
    </location>
</feature>
<dbReference type="InterPro" id="IPR039344">
    <property type="entry name" value="MBLAC1"/>
</dbReference>
<dbReference type="InterPro" id="IPR001279">
    <property type="entry name" value="Metallo-B-lactamas"/>
</dbReference>
<dbReference type="OMA" id="QRTETWK"/>
<dbReference type="Pfam" id="PF00753">
    <property type="entry name" value="Lactamase_B"/>
    <property type="match status" value="1"/>
</dbReference>
<comment type="subcellular location">
    <subcellularLocation>
        <location evidence="1">Cytoplasm</location>
        <location evidence="1">Cytosol</location>
    </subcellularLocation>
</comment>
<evidence type="ECO:0000313" key="10">
    <source>
        <dbReference type="Ensembl" id="ENSOANP00000043569.1"/>
    </source>
</evidence>
<name>A0A6I8NQS0_ORNAN</name>
<evidence type="ECO:0000256" key="6">
    <source>
        <dbReference type="ARBA" id="ARBA00044690"/>
    </source>
</evidence>
<organism evidence="10 11">
    <name type="scientific">Ornithorhynchus anatinus</name>
    <name type="common">Duckbill platypus</name>
    <dbReference type="NCBI Taxonomy" id="9258"/>
    <lineage>
        <taxon>Eukaryota</taxon>
        <taxon>Metazoa</taxon>
        <taxon>Chordata</taxon>
        <taxon>Craniata</taxon>
        <taxon>Vertebrata</taxon>
        <taxon>Euteleostomi</taxon>
        <taxon>Mammalia</taxon>
        <taxon>Monotremata</taxon>
        <taxon>Ornithorhynchidae</taxon>
        <taxon>Ornithorhynchus</taxon>
    </lineage>
</organism>
<dbReference type="Proteomes" id="UP000002279">
    <property type="component" value="Chromosome X5"/>
</dbReference>
<sequence length="326" mass="32898">MNEGASRSTCAVVKATAMLGAPAHARSHSLPPEVTSAGRFPPRGCAGPRFWALFPQTGIDSEAMTCLVRTEPLPGTPPLLIPGDPYSVCVLLRGYAEPEGDRGAVRADGSVTLIVPTPGPGGRDPAASGPGSPRGAEARAALERAAAGPVLVDTAGPWSRGALLEALSGQGLAPGDVGLVVATHGHSDHVGNLGLFPDACLLVSRDLCLPGGTYLPHGLAEGRPLRLGPGLEVWATPGHGGAGDVSVAVAGTALGTVLVAGDVFEREGDGDGWRELSEDPAAQERSRRRVLAAADVVVPGHGGPFRVVRGDGPGDDRGAGANPPET</sequence>
<comment type="subunit">
    <text evidence="3">Homodimer.</text>
</comment>
<protein>
    <recommendedName>
        <fullName evidence="4">Metallo-beta-lactamase domain-containing protein 1</fullName>
    </recommendedName>
    <alternativeName>
        <fullName evidence="5">Endoribonuclease MBLAC1</fullName>
    </alternativeName>
</protein>
<dbReference type="CDD" id="cd07711">
    <property type="entry name" value="MBLAC1-like_MBL-fold"/>
    <property type="match status" value="1"/>
</dbReference>
<dbReference type="GO" id="GO:0004521">
    <property type="term" value="F:RNA endonuclease activity"/>
    <property type="evidence" value="ECO:0007669"/>
    <property type="project" value="Ensembl"/>
</dbReference>
<evidence type="ECO:0000256" key="3">
    <source>
        <dbReference type="ARBA" id="ARBA00011738"/>
    </source>
</evidence>
<feature type="compositionally biased region" description="Basic and acidic residues" evidence="8">
    <location>
        <begin position="308"/>
        <end position="318"/>
    </location>
</feature>
<dbReference type="GO" id="GO:0031124">
    <property type="term" value="P:mRNA 3'-end processing"/>
    <property type="evidence" value="ECO:0007669"/>
    <property type="project" value="Ensembl"/>
</dbReference>
<dbReference type="AlphaFoldDB" id="A0A6I8NQS0"/>
<dbReference type="PANTHER" id="PTHR23200">
    <property type="entry name" value="METALLO-BETA-LACTAMASE DOMAIN-CONTAINING PROTEIN 1"/>
    <property type="match status" value="1"/>
</dbReference>
<evidence type="ECO:0000256" key="1">
    <source>
        <dbReference type="ARBA" id="ARBA00004514"/>
    </source>
</evidence>
<accession>A0A6I8NQS0</accession>
<evidence type="ECO:0000313" key="11">
    <source>
        <dbReference type="Proteomes" id="UP000002279"/>
    </source>
</evidence>
<dbReference type="InParanoid" id="A0A6I8NQS0"/>